<dbReference type="InterPro" id="IPR004045">
    <property type="entry name" value="Glutathione_S-Trfase_N"/>
</dbReference>
<sequence>MKLYGSLSSPFVRRLRLLLVAQPYEFISLNIFETAGRETLVQLNPTRKVPMLQDGELVIFDSGVIFRYLCQKLQLPVLSWADENRLTMINAVNDSLVELLLCQRSGFDTQSDKLFFNLQHERVTGTLQVLEQEAVVGQFADWDYLAISLYCLLDWVEFRQLADLMPYPALQQFMQVTKDRAGVAQTDPRLAG</sequence>
<evidence type="ECO:0000313" key="3">
    <source>
        <dbReference type="Proteomes" id="UP000283077"/>
    </source>
</evidence>
<proteinExistence type="predicted"/>
<accession>A0A437R2C0</accession>
<keyword evidence="3" id="KW-1185">Reference proteome</keyword>
<dbReference type="PROSITE" id="PS50404">
    <property type="entry name" value="GST_NTER"/>
    <property type="match status" value="1"/>
</dbReference>
<dbReference type="EMBL" id="SACS01000003">
    <property type="protein sequence ID" value="RVU40863.1"/>
    <property type="molecule type" value="Genomic_DNA"/>
</dbReference>
<dbReference type="OrthoDB" id="9782992at2"/>
<dbReference type="RefSeq" id="WP_127697872.1">
    <property type="nucleotide sequence ID" value="NZ_SACS01000003.1"/>
</dbReference>
<reference evidence="2 3" key="1">
    <citation type="submission" date="2019-01" db="EMBL/GenBank/DDBJ databases">
        <authorList>
            <person name="Chen W.-M."/>
        </authorList>
    </citation>
    <scope>NUCLEOTIDE SEQUENCE [LARGE SCALE GENOMIC DNA]</scope>
    <source>
        <strain evidence="2 3">KYPC3</strain>
    </source>
</reference>
<dbReference type="GO" id="GO:0016740">
    <property type="term" value="F:transferase activity"/>
    <property type="evidence" value="ECO:0007669"/>
    <property type="project" value="UniProtKB-KW"/>
</dbReference>
<comment type="caution">
    <text evidence="2">The sequence shown here is derived from an EMBL/GenBank/DDBJ whole genome shotgun (WGS) entry which is preliminary data.</text>
</comment>
<gene>
    <name evidence="2" type="ORF">EOE67_04610</name>
</gene>
<name>A0A437R2C0_9GAMM</name>
<dbReference type="AlphaFoldDB" id="A0A437R2C0"/>
<keyword evidence="2" id="KW-0808">Transferase</keyword>
<protein>
    <submittedName>
        <fullName evidence="2">Glutathione S-transferase family protein</fullName>
    </submittedName>
</protein>
<dbReference type="Proteomes" id="UP000283077">
    <property type="component" value="Unassembled WGS sequence"/>
</dbReference>
<evidence type="ECO:0000259" key="1">
    <source>
        <dbReference type="PROSITE" id="PS50404"/>
    </source>
</evidence>
<organism evidence="2 3">
    <name type="scientific">Rheinheimera riviphila</name>
    <dbReference type="NCBI Taxonomy" id="1834037"/>
    <lineage>
        <taxon>Bacteria</taxon>
        <taxon>Pseudomonadati</taxon>
        <taxon>Pseudomonadota</taxon>
        <taxon>Gammaproteobacteria</taxon>
        <taxon>Chromatiales</taxon>
        <taxon>Chromatiaceae</taxon>
        <taxon>Rheinheimera</taxon>
    </lineage>
</organism>
<dbReference type="CDD" id="cd00570">
    <property type="entry name" value="GST_N_family"/>
    <property type="match status" value="1"/>
</dbReference>
<feature type="domain" description="GST N-terminal" evidence="1">
    <location>
        <begin position="1"/>
        <end position="77"/>
    </location>
</feature>
<dbReference type="Gene3D" id="3.40.30.10">
    <property type="entry name" value="Glutaredoxin"/>
    <property type="match status" value="1"/>
</dbReference>
<dbReference type="Gene3D" id="1.20.1050.10">
    <property type="match status" value="1"/>
</dbReference>
<dbReference type="SUPFAM" id="SSF52833">
    <property type="entry name" value="Thioredoxin-like"/>
    <property type="match status" value="1"/>
</dbReference>
<evidence type="ECO:0000313" key="2">
    <source>
        <dbReference type="EMBL" id="RVU40863.1"/>
    </source>
</evidence>
<dbReference type="Pfam" id="PF13417">
    <property type="entry name" value="GST_N_3"/>
    <property type="match status" value="1"/>
</dbReference>
<dbReference type="InterPro" id="IPR036249">
    <property type="entry name" value="Thioredoxin-like_sf"/>
</dbReference>